<keyword evidence="5" id="KW-1185">Reference proteome</keyword>
<feature type="region of interest" description="Disordered" evidence="1">
    <location>
        <begin position="130"/>
        <end position="211"/>
    </location>
</feature>
<dbReference type="Pfam" id="PF21647">
    <property type="entry name" value="DUF6857"/>
    <property type="match status" value="1"/>
</dbReference>
<feature type="domain" description="DUF6857" evidence="3">
    <location>
        <begin position="299"/>
        <end position="602"/>
    </location>
</feature>
<dbReference type="AlphaFoldDB" id="A0AAV5KPB4"/>
<dbReference type="PANTHER" id="PTHR31928">
    <property type="entry name" value="EXPRESSED PROTEIN"/>
    <property type="match status" value="1"/>
</dbReference>
<evidence type="ECO:0000259" key="3">
    <source>
        <dbReference type="Pfam" id="PF21647"/>
    </source>
</evidence>
<proteinExistence type="predicted"/>
<organism evidence="4 5">
    <name type="scientific">Rubroshorea leprosula</name>
    <dbReference type="NCBI Taxonomy" id="152421"/>
    <lineage>
        <taxon>Eukaryota</taxon>
        <taxon>Viridiplantae</taxon>
        <taxon>Streptophyta</taxon>
        <taxon>Embryophyta</taxon>
        <taxon>Tracheophyta</taxon>
        <taxon>Spermatophyta</taxon>
        <taxon>Magnoliopsida</taxon>
        <taxon>eudicotyledons</taxon>
        <taxon>Gunneridae</taxon>
        <taxon>Pentapetalae</taxon>
        <taxon>rosids</taxon>
        <taxon>malvids</taxon>
        <taxon>Malvales</taxon>
        <taxon>Dipterocarpaceae</taxon>
        <taxon>Rubroshorea</taxon>
    </lineage>
</organism>
<feature type="domain" description="DUF936" evidence="2">
    <location>
        <begin position="4"/>
        <end position="120"/>
    </location>
</feature>
<dbReference type="InterPro" id="IPR010341">
    <property type="entry name" value="DUF936_pln"/>
</dbReference>
<feature type="compositionally biased region" description="Polar residues" evidence="1">
    <location>
        <begin position="168"/>
        <end position="178"/>
    </location>
</feature>
<protein>
    <submittedName>
        <fullName evidence="4">Uncharacterized protein</fullName>
    </submittedName>
</protein>
<name>A0AAV5KPB4_9ROSI</name>
<dbReference type="InterPro" id="IPR049172">
    <property type="entry name" value="DUF6857_pln"/>
</dbReference>
<accession>A0AAV5KPB4</accession>
<dbReference type="Proteomes" id="UP001054252">
    <property type="component" value="Unassembled WGS sequence"/>
</dbReference>
<dbReference type="InterPro" id="IPR048297">
    <property type="entry name" value="DUF936_dom_pln"/>
</dbReference>
<evidence type="ECO:0000259" key="2">
    <source>
        <dbReference type="Pfam" id="PF06075"/>
    </source>
</evidence>
<evidence type="ECO:0000313" key="5">
    <source>
        <dbReference type="Proteomes" id="UP001054252"/>
    </source>
</evidence>
<evidence type="ECO:0000313" key="4">
    <source>
        <dbReference type="EMBL" id="GKV26477.1"/>
    </source>
</evidence>
<dbReference type="EMBL" id="BPVZ01000072">
    <property type="protein sequence ID" value="GKV26477.1"/>
    <property type="molecule type" value="Genomic_DNA"/>
</dbReference>
<reference evidence="4 5" key="1">
    <citation type="journal article" date="2021" name="Commun. Biol.">
        <title>The genome of Shorea leprosula (Dipterocarpaceae) highlights the ecological relevance of drought in aseasonal tropical rainforests.</title>
        <authorList>
            <person name="Ng K.K.S."/>
            <person name="Kobayashi M.J."/>
            <person name="Fawcett J.A."/>
            <person name="Hatakeyama M."/>
            <person name="Paape T."/>
            <person name="Ng C.H."/>
            <person name="Ang C.C."/>
            <person name="Tnah L.H."/>
            <person name="Lee C.T."/>
            <person name="Nishiyama T."/>
            <person name="Sese J."/>
            <person name="O'Brien M.J."/>
            <person name="Copetti D."/>
            <person name="Mohd Noor M.I."/>
            <person name="Ong R.C."/>
            <person name="Putra M."/>
            <person name="Sireger I.Z."/>
            <person name="Indrioko S."/>
            <person name="Kosugi Y."/>
            <person name="Izuno A."/>
            <person name="Isagi Y."/>
            <person name="Lee S.L."/>
            <person name="Shimizu K.K."/>
        </authorList>
    </citation>
    <scope>NUCLEOTIDE SEQUENCE [LARGE SCALE GENOMIC DNA]</scope>
    <source>
        <strain evidence="4">214</strain>
    </source>
</reference>
<evidence type="ECO:0000256" key="1">
    <source>
        <dbReference type="SAM" id="MobiDB-lite"/>
    </source>
</evidence>
<sequence length="612" mass="68210">MESLTSGVLSKLLKDMGVEEKAVDDVKNPVLLQIRSIIPVLAEGDLWPSEGFFLKVADSTQAMFVSLAPEEDEMVLCNKLQLGQFIYVDKLEAAYPVPVLKGVMPIPGRKPCIGDPRDLLGVDILEKSGGPSMLAMRGRNDVKNKPRARYRSLSPHNVQPRERRESGASHSRPSTPEDWSSRGRKPSCGDKDSDSDSTVSNPRRKSWSGIAKTRSGEFSDCTVVKHEIKPVHCNNHRGSPVRSATASYENCEENSSTRTRIKDISLATKPVRSLNKSKNSLSERNGKELLTQAGVQVSPSDRKWAETEILWDCLPLTLVKLGKEVLRQKEAALLAAVEALQEAAAAERLLKCLSSFSELRLAKEDDQQDSIDKFFKFQDYMVESRGIIQSLTNISPLRTPETDSHRSGSIGEALKLAVERKRNATTWIKAAVASDLTLVSTVKPQNASMEANNTTRRRNKQIHVNKPKGTLIARKQRSIDEVYVGLAAEKENQPDWVKGSALNTAADLVQSLQDESRTWFLAYLEKYLDGFVEESGFKLSDSQFTETMCQMKRLNDWLDMMEKRERNGSGSVPGSSELEACGRIKKKIYGILLKHVERTAMVLENMNAMTEI</sequence>
<dbReference type="Pfam" id="PF06075">
    <property type="entry name" value="DUF936"/>
    <property type="match status" value="1"/>
</dbReference>
<comment type="caution">
    <text evidence="4">The sequence shown here is derived from an EMBL/GenBank/DDBJ whole genome shotgun (WGS) entry which is preliminary data.</text>
</comment>
<gene>
    <name evidence="4" type="ORF">SLEP1_g35768</name>
</gene>
<dbReference type="PANTHER" id="PTHR31928:SF12">
    <property type="entry name" value="DUF3741 DOMAIN-CONTAINING PROTEIN"/>
    <property type="match status" value="1"/>
</dbReference>